<reference evidence="2 3" key="1">
    <citation type="journal article" date="2019" name="Nat. Ecol. Evol.">
        <title>Megaphylogeny resolves global patterns of mushroom evolution.</title>
        <authorList>
            <person name="Varga T."/>
            <person name="Krizsan K."/>
            <person name="Foldi C."/>
            <person name="Dima B."/>
            <person name="Sanchez-Garcia M."/>
            <person name="Sanchez-Ramirez S."/>
            <person name="Szollosi G.J."/>
            <person name="Szarkandi J.G."/>
            <person name="Papp V."/>
            <person name="Albert L."/>
            <person name="Andreopoulos W."/>
            <person name="Angelini C."/>
            <person name="Antonin V."/>
            <person name="Barry K.W."/>
            <person name="Bougher N.L."/>
            <person name="Buchanan P."/>
            <person name="Buyck B."/>
            <person name="Bense V."/>
            <person name="Catcheside P."/>
            <person name="Chovatia M."/>
            <person name="Cooper J."/>
            <person name="Damon W."/>
            <person name="Desjardin D."/>
            <person name="Finy P."/>
            <person name="Geml J."/>
            <person name="Haridas S."/>
            <person name="Hughes K."/>
            <person name="Justo A."/>
            <person name="Karasinski D."/>
            <person name="Kautmanova I."/>
            <person name="Kiss B."/>
            <person name="Kocsube S."/>
            <person name="Kotiranta H."/>
            <person name="LaButti K.M."/>
            <person name="Lechner B.E."/>
            <person name="Liimatainen K."/>
            <person name="Lipzen A."/>
            <person name="Lukacs Z."/>
            <person name="Mihaltcheva S."/>
            <person name="Morgado L.N."/>
            <person name="Niskanen T."/>
            <person name="Noordeloos M.E."/>
            <person name="Ohm R.A."/>
            <person name="Ortiz-Santana B."/>
            <person name="Ovrebo C."/>
            <person name="Racz N."/>
            <person name="Riley R."/>
            <person name="Savchenko A."/>
            <person name="Shiryaev A."/>
            <person name="Soop K."/>
            <person name="Spirin V."/>
            <person name="Szebenyi C."/>
            <person name="Tomsovsky M."/>
            <person name="Tulloss R.E."/>
            <person name="Uehling J."/>
            <person name="Grigoriev I.V."/>
            <person name="Vagvolgyi C."/>
            <person name="Papp T."/>
            <person name="Martin F.M."/>
            <person name="Miettinen O."/>
            <person name="Hibbett D.S."/>
            <person name="Nagy L.G."/>
        </authorList>
    </citation>
    <scope>NUCLEOTIDE SEQUENCE [LARGE SCALE GENOMIC DNA]</scope>
    <source>
        <strain evidence="2 3">CBS 962.96</strain>
    </source>
</reference>
<dbReference type="EMBL" id="ML179187">
    <property type="protein sequence ID" value="THU95993.1"/>
    <property type="molecule type" value="Genomic_DNA"/>
</dbReference>
<name>A0A4S8M2T5_DENBC</name>
<evidence type="ECO:0000256" key="1">
    <source>
        <dbReference type="SAM" id="MobiDB-lite"/>
    </source>
</evidence>
<evidence type="ECO:0000313" key="3">
    <source>
        <dbReference type="Proteomes" id="UP000297245"/>
    </source>
</evidence>
<sequence>MRDSRSYSYSLKSGRLDPKTLGMTGSSDMPPGPSYSTSTRFPESFRMKRVGGKILNPKSRTILS</sequence>
<dbReference type="Proteomes" id="UP000297245">
    <property type="component" value="Unassembled WGS sequence"/>
</dbReference>
<organism evidence="2 3">
    <name type="scientific">Dendrothele bispora (strain CBS 962.96)</name>
    <dbReference type="NCBI Taxonomy" id="1314807"/>
    <lineage>
        <taxon>Eukaryota</taxon>
        <taxon>Fungi</taxon>
        <taxon>Dikarya</taxon>
        <taxon>Basidiomycota</taxon>
        <taxon>Agaricomycotina</taxon>
        <taxon>Agaricomycetes</taxon>
        <taxon>Agaricomycetidae</taxon>
        <taxon>Agaricales</taxon>
        <taxon>Agaricales incertae sedis</taxon>
        <taxon>Dendrothele</taxon>
    </lineage>
</organism>
<accession>A0A4S8M2T5</accession>
<feature type="compositionally biased region" description="Polar residues" evidence="1">
    <location>
        <begin position="1"/>
        <end position="11"/>
    </location>
</feature>
<keyword evidence="3" id="KW-1185">Reference proteome</keyword>
<dbReference type="AlphaFoldDB" id="A0A4S8M2T5"/>
<protein>
    <submittedName>
        <fullName evidence="2">Uncharacterized protein</fullName>
    </submittedName>
</protein>
<gene>
    <name evidence="2" type="ORF">K435DRAFT_778774</name>
</gene>
<evidence type="ECO:0000313" key="2">
    <source>
        <dbReference type="EMBL" id="THU95993.1"/>
    </source>
</evidence>
<feature type="region of interest" description="Disordered" evidence="1">
    <location>
        <begin position="1"/>
        <end position="40"/>
    </location>
</feature>
<proteinExistence type="predicted"/>